<dbReference type="EMBL" id="AP019309">
    <property type="protein sequence ID" value="BBH25961.1"/>
    <property type="molecule type" value="Genomic_DNA"/>
</dbReference>
<dbReference type="Pfam" id="PF22397">
    <property type="entry name" value="NADAR-DarT1"/>
    <property type="match status" value="1"/>
</dbReference>
<dbReference type="OrthoDB" id="3255715at2"/>
<dbReference type="RefSeq" id="WP_125118878.1">
    <property type="nucleotide sequence ID" value="NZ_AP019309.1"/>
</dbReference>
<protein>
    <submittedName>
        <fullName evidence="1">Uncharacterized protein</fullName>
    </submittedName>
</protein>
<organism evidence="1 2">
    <name type="scientific">Intestinibaculum porci</name>
    <dbReference type="NCBI Taxonomy" id="2487118"/>
    <lineage>
        <taxon>Bacteria</taxon>
        <taxon>Bacillati</taxon>
        <taxon>Bacillota</taxon>
        <taxon>Erysipelotrichia</taxon>
        <taxon>Erysipelotrichales</taxon>
        <taxon>Erysipelotrichaceae</taxon>
        <taxon>Intestinibaculum</taxon>
    </lineage>
</organism>
<dbReference type="KEGG" id="ebm:SG0102_08950"/>
<gene>
    <name evidence="1" type="ORF">SG0102_08950</name>
</gene>
<name>A0A3G9JJ42_9FIRM</name>
<dbReference type="InterPro" id="IPR053913">
    <property type="entry name" value="NADAR-DarT1"/>
</dbReference>
<sequence length="218" mass="25191">MLKKSFAFVAQPHAHFRVKMLEAHYDSFGDKTAEDTHLTNHILRKKLRALDASFVPLDIASKTDYEDGRQLSELGLKILNGKTEINLKAALKNSIVYQGRKHYQDFVEEVMIDGVKKKRRTKLTKPIYFEWDGYKFILAQEQSLVDYLVICSLKEHPELLENLQEKGYNVFSDRRFSPKKSSHSLANSLALVVALIKEDLFEEYANNVTLLIEARAYH</sequence>
<proteinExistence type="predicted"/>
<accession>A0A3G9JJ42</accession>
<dbReference type="InParanoid" id="A0A3G9JJ42"/>
<dbReference type="AlphaFoldDB" id="A0A3G9JJ42"/>
<keyword evidence="2" id="KW-1185">Reference proteome</keyword>
<evidence type="ECO:0000313" key="1">
    <source>
        <dbReference type="EMBL" id="BBH25961.1"/>
    </source>
</evidence>
<evidence type="ECO:0000313" key="2">
    <source>
        <dbReference type="Proteomes" id="UP000268059"/>
    </source>
</evidence>
<dbReference type="Proteomes" id="UP000268059">
    <property type="component" value="Chromosome"/>
</dbReference>
<reference evidence="1 2" key="1">
    <citation type="submission" date="2018-11" db="EMBL/GenBank/DDBJ databases">
        <title>Novel Erysipelotrichaceae bacterium isolated from small intestine of a swine.</title>
        <authorList>
            <person name="Kim J.S."/>
            <person name="Choe H."/>
            <person name="Lee Y.R."/>
            <person name="Kim K.M."/>
            <person name="Park D.S."/>
        </authorList>
    </citation>
    <scope>NUCLEOTIDE SEQUENCE [LARGE SCALE GENOMIC DNA]</scope>
    <source>
        <strain evidence="1 2">SG0102</strain>
    </source>
</reference>